<evidence type="ECO:0000313" key="1">
    <source>
        <dbReference type="EMBL" id="GCE93896.1"/>
    </source>
</evidence>
<dbReference type="EMBL" id="BIMW01000081">
    <property type="protein sequence ID" value="GCE93896.1"/>
    <property type="molecule type" value="Genomic_DNA"/>
</dbReference>
<keyword evidence="2" id="KW-1185">Reference proteome</keyword>
<proteinExistence type="predicted"/>
<name>A0A5M3T7Y1_LIMPL</name>
<dbReference type="InterPro" id="IPR045499">
    <property type="entry name" value="DUF6492"/>
</dbReference>
<evidence type="ECO:0000313" key="2">
    <source>
        <dbReference type="Proteomes" id="UP000326169"/>
    </source>
</evidence>
<sequence>MKITSQPPGSEYSFCLITPSYAPDFERCQFLCYTVDKFIPSSTKHYIIVARKDLSMFQSLQNNRTEILVVEEVIPRWIKRIPFVKNGWFSFKSPPISNWLLQQIIKLSAAKFVSEDVLMFVDSDVAFVRPLNPQERFVKDGKIRFYREPNSIPRLWESHYSWYKTASQLLITPMMDFPAPNYIGDLITWKRDNIFKLYEHLEKVSGRYWVETISNTWNLSEYILYGMFCDYILAHEANHYIDETYPGLRYFGTENLSEQQIKDFLSEIEPDYVTVMISAKAGIPIKRYQKLLENIN</sequence>
<dbReference type="Proteomes" id="UP000326169">
    <property type="component" value="Unassembled WGS sequence"/>
</dbReference>
<protein>
    <recommendedName>
        <fullName evidence="3">Nucleotide-diphospho-sugar transferase domain-containing protein</fullName>
    </recommendedName>
</protein>
<dbReference type="RefSeq" id="WP_043468131.1">
    <property type="nucleotide sequence ID" value="NZ_BIMW01000081.1"/>
</dbReference>
<dbReference type="GeneID" id="301682802"/>
<dbReference type="Pfam" id="PF20102">
    <property type="entry name" value="DUF6492"/>
    <property type="match status" value="1"/>
</dbReference>
<reference evidence="1 2" key="1">
    <citation type="journal article" date="2019" name="J Genomics">
        <title>The Draft Genome of a Hydrogen-producing Cyanobacterium, Arthrospira platensis NIES-46.</title>
        <authorList>
            <person name="Suzuki S."/>
            <person name="Yamaguchi H."/>
            <person name="Kawachi M."/>
        </authorList>
    </citation>
    <scope>NUCLEOTIDE SEQUENCE [LARGE SCALE GENOMIC DNA]</scope>
    <source>
        <strain evidence="1 2">NIES-46</strain>
    </source>
</reference>
<comment type="caution">
    <text evidence="1">The sequence shown here is derived from an EMBL/GenBank/DDBJ whole genome shotgun (WGS) entry which is preliminary data.</text>
</comment>
<gene>
    <name evidence="1" type="ORF">NIES46_19480</name>
</gene>
<organism evidence="1 2">
    <name type="scientific">Limnospira platensis NIES-46</name>
    <dbReference type="NCBI Taxonomy" id="1236695"/>
    <lineage>
        <taxon>Bacteria</taxon>
        <taxon>Bacillati</taxon>
        <taxon>Cyanobacteriota</taxon>
        <taxon>Cyanophyceae</taxon>
        <taxon>Oscillatoriophycideae</taxon>
        <taxon>Oscillatoriales</taxon>
        <taxon>Sirenicapillariaceae</taxon>
        <taxon>Limnospira</taxon>
    </lineage>
</organism>
<evidence type="ECO:0008006" key="3">
    <source>
        <dbReference type="Google" id="ProtNLM"/>
    </source>
</evidence>
<accession>A0A5M3T7Y1</accession>